<keyword evidence="1" id="KW-0863">Zinc-finger</keyword>
<organism evidence="3 4">
    <name type="scientific">Littorina saxatilis</name>
    <dbReference type="NCBI Taxonomy" id="31220"/>
    <lineage>
        <taxon>Eukaryota</taxon>
        <taxon>Metazoa</taxon>
        <taxon>Spiralia</taxon>
        <taxon>Lophotrochozoa</taxon>
        <taxon>Mollusca</taxon>
        <taxon>Gastropoda</taxon>
        <taxon>Caenogastropoda</taxon>
        <taxon>Littorinimorpha</taxon>
        <taxon>Littorinoidea</taxon>
        <taxon>Littorinidae</taxon>
        <taxon>Littorina</taxon>
    </lineage>
</organism>
<evidence type="ECO:0000313" key="3">
    <source>
        <dbReference type="EMBL" id="KAK7103786.1"/>
    </source>
</evidence>
<dbReference type="InterPro" id="IPR007527">
    <property type="entry name" value="Znf_SWIM"/>
</dbReference>
<dbReference type="PROSITE" id="PS50966">
    <property type="entry name" value="ZF_SWIM"/>
    <property type="match status" value="1"/>
</dbReference>
<dbReference type="Proteomes" id="UP001374579">
    <property type="component" value="Unassembled WGS sequence"/>
</dbReference>
<keyword evidence="1" id="KW-0479">Metal-binding</keyword>
<accession>A0AAN9GD02</accession>
<evidence type="ECO:0000259" key="2">
    <source>
        <dbReference type="PROSITE" id="PS50966"/>
    </source>
</evidence>
<keyword evidence="4" id="KW-1185">Reference proteome</keyword>
<keyword evidence="1" id="KW-0862">Zinc</keyword>
<gene>
    <name evidence="3" type="ORF">V1264_018618</name>
</gene>
<comment type="caution">
    <text evidence="3">The sequence shown here is derived from an EMBL/GenBank/DDBJ whole genome shotgun (WGS) entry which is preliminary data.</text>
</comment>
<name>A0AAN9GD02_9CAEN</name>
<dbReference type="EMBL" id="JBAMIC010000008">
    <property type="protein sequence ID" value="KAK7103786.1"/>
    <property type="molecule type" value="Genomic_DNA"/>
</dbReference>
<dbReference type="AlphaFoldDB" id="A0AAN9GD02"/>
<dbReference type="GO" id="GO:0008270">
    <property type="term" value="F:zinc ion binding"/>
    <property type="evidence" value="ECO:0007669"/>
    <property type="project" value="UniProtKB-KW"/>
</dbReference>
<evidence type="ECO:0000256" key="1">
    <source>
        <dbReference type="PROSITE-ProRule" id="PRU00325"/>
    </source>
</evidence>
<feature type="domain" description="SWIM-type" evidence="2">
    <location>
        <begin position="77"/>
        <end position="110"/>
    </location>
</feature>
<proteinExistence type="predicted"/>
<sequence length="148" mass="16978">MTPGTKEPDRTLPGWTAAYQWASSNAKSIKRNQKVFVASESLQNMDLKTAVRMQQDQFQRASWESFDQYKESRNSVWSLTVEDNRIDCNCPVYMKSNICKHPLAMEIRLSISEPPAQAKTVPLGEKRKRGRPISAPFLLLKKSAWLFN</sequence>
<reference evidence="3 4" key="1">
    <citation type="submission" date="2024-02" db="EMBL/GenBank/DDBJ databases">
        <title>Chromosome-scale genome assembly of the rough periwinkle Littorina saxatilis.</title>
        <authorList>
            <person name="De Jode A."/>
            <person name="Faria R."/>
            <person name="Formenti G."/>
            <person name="Sims Y."/>
            <person name="Smith T.P."/>
            <person name="Tracey A."/>
            <person name="Wood J.M.D."/>
            <person name="Zagrodzka Z.B."/>
            <person name="Johannesson K."/>
            <person name="Butlin R.K."/>
            <person name="Leder E.H."/>
        </authorList>
    </citation>
    <scope>NUCLEOTIDE SEQUENCE [LARGE SCALE GENOMIC DNA]</scope>
    <source>
        <strain evidence="3">Snail1</strain>
        <tissue evidence="3">Muscle</tissue>
    </source>
</reference>
<evidence type="ECO:0000313" key="4">
    <source>
        <dbReference type="Proteomes" id="UP001374579"/>
    </source>
</evidence>
<protein>
    <recommendedName>
        <fullName evidence="2">SWIM-type domain-containing protein</fullName>
    </recommendedName>
</protein>